<dbReference type="Proteomes" id="UP000033428">
    <property type="component" value="Unassembled WGS sequence"/>
</dbReference>
<comment type="caution">
    <text evidence="2">The sequence shown here is derived from an EMBL/GenBank/DDBJ whole genome shotgun (WGS) entry which is preliminary data.</text>
</comment>
<proteinExistence type="predicted"/>
<evidence type="ECO:0000313" key="3">
    <source>
        <dbReference type="Proteomes" id="UP000033428"/>
    </source>
</evidence>
<dbReference type="EMBL" id="JYNY01000197">
    <property type="protein sequence ID" value="KJJ85246.1"/>
    <property type="molecule type" value="Genomic_DNA"/>
</dbReference>
<name>A0A0F0CUP3_9BACT</name>
<keyword evidence="3" id="KW-1185">Reference proteome</keyword>
<feature type="transmembrane region" description="Helical" evidence="1">
    <location>
        <begin position="56"/>
        <end position="75"/>
    </location>
</feature>
<reference evidence="2 3" key="1">
    <citation type="submission" date="2015-02" db="EMBL/GenBank/DDBJ databases">
        <title>Single-cell genomics of uncultivated deep-branching MTB reveals a conserved set of magnetosome genes.</title>
        <authorList>
            <person name="Kolinko S."/>
            <person name="Richter M."/>
            <person name="Glockner F.O."/>
            <person name="Brachmann A."/>
            <person name="Schuler D."/>
        </authorList>
    </citation>
    <scope>NUCLEOTIDE SEQUENCE [LARGE SCALE GENOMIC DNA]</scope>
    <source>
        <strain evidence="2">SKK-01</strain>
    </source>
</reference>
<keyword evidence="1" id="KW-0472">Membrane</keyword>
<dbReference type="AlphaFoldDB" id="A0A0F0CUP3"/>
<sequence>MFSQVLFGISAASRTPCIIVFSIMLSVRTIGASSKNISTNSVMNNIFLSVVEEYNICRSSFSILSIFFILLLISFCFNRDIAIFVPNNALIESTGIFLLSGSVESTVFINSKIKLIFCFSIPVSSVFMSCSINSNSLLSFPKSIAPRLPIFNMENCFLTHAQNVCNFDKGFSGKYATGDGVSCSVSILAIVGVSFCAEGGVDKCLD</sequence>
<accession>A0A0F0CUP3</accession>
<evidence type="ECO:0000313" key="2">
    <source>
        <dbReference type="EMBL" id="KJJ85246.1"/>
    </source>
</evidence>
<gene>
    <name evidence="2" type="ORF">OMAG_000856</name>
</gene>
<keyword evidence="1" id="KW-0812">Transmembrane</keyword>
<protein>
    <submittedName>
        <fullName evidence="2">Membrane protein</fullName>
    </submittedName>
</protein>
<keyword evidence="1" id="KW-1133">Transmembrane helix</keyword>
<evidence type="ECO:0000256" key="1">
    <source>
        <dbReference type="SAM" id="Phobius"/>
    </source>
</evidence>
<feature type="transmembrane region" description="Helical" evidence="1">
    <location>
        <begin position="6"/>
        <end position="27"/>
    </location>
</feature>
<organism evidence="2 3">
    <name type="scientific">Candidatus Omnitrophus magneticus</name>
    <dbReference type="NCBI Taxonomy" id="1609969"/>
    <lineage>
        <taxon>Bacteria</taxon>
        <taxon>Pseudomonadati</taxon>
        <taxon>Candidatus Omnitrophota</taxon>
        <taxon>Candidatus Omnitrophus</taxon>
    </lineage>
</organism>